<protein>
    <submittedName>
        <fullName evidence="3">Peptidase A2 domain-containing protein</fullName>
    </submittedName>
</protein>
<reference evidence="1 2" key="2">
    <citation type="submission" date="2018-11" db="EMBL/GenBank/DDBJ databases">
        <authorList>
            <consortium name="Pathogen Informatics"/>
        </authorList>
    </citation>
    <scope>NUCLEOTIDE SEQUENCE [LARGE SCALE GENOMIC DNA]</scope>
</reference>
<dbReference type="EMBL" id="UYRT01080784">
    <property type="protein sequence ID" value="VDN23384.1"/>
    <property type="molecule type" value="Genomic_DNA"/>
</dbReference>
<name>A0A183DZ61_9BILA</name>
<organism evidence="3">
    <name type="scientific">Gongylonema pulchrum</name>
    <dbReference type="NCBI Taxonomy" id="637853"/>
    <lineage>
        <taxon>Eukaryota</taxon>
        <taxon>Metazoa</taxon>
        <taxon>Ecdysozoa</taxon>
        <taxon>Nematoda</taxon>
        <taxon>Chromadorea</taxon>
        <taxon>Rhabditida</taxon>
        <taxon>Spirurina</taxon>
        <taxon>Spiruromorpha</taxon>
        <taxon>Spiruroidea</taxon>
        <taxon>Gongylonematidae</taxon>
        <taxon>Gongylonema</taxon>
    </lineage>
</organism>
<proteinExistence type="predicted"/>
<dbReference type="WBParaSite" id="GPUH_0001401701-mRNA-1">
    <property type="protein sequence ID" value="GPUH_0001401701-mRNA-1"/>
    <property type="gene ID" value="GPUH_0001401701"/>
</dbReference>
<reference evidence="3" key="1">
    <citation type="submission" date="2016-06" db="UniProtKB">
        <authorList>
            <consortium name="WormBaseParasite"/>
        </authorList>
    </citation>
    <scope>IDENTIFICATION</scope>
</reference>
<gene>
    <name evidence="1" type="ORF">GPUH_LOCUS14002</name>
</gene>
<keyword evidence="2" id="KW-1185">Reference proteome</keyword>
<sequence>MGRKREEQTTICAVCRGKSHVARVCFSRAVEEVSVQGPEKCGDLITLRLNKVSEAQFPEPVDKIVGGRVAVAVLYDGIGTTALLDTGAMVNLITAAAVRKLKQKWGESYLSSRITETNLGPVCDRSGNTVITCGRVIIKVKWLNGEKDVACFIHENCKGNDD</sequence>
<dbReference type="Proteomes" id="UP000271098">
    <property type="component" value="Unassembled WGS sequence"/>
</dbReference>
<evidence type="ECO:0000313" key="1">
    <source>
        <dbReference type="EMBL" id="VDN23384.1"/>
    </source>
</evidence>
<dbReference type="AlphaFoldDB" id="A0A183DZ61"/>
<evidence type="ECO:0000313" key="2">
    <source>
        <dbReference type="Proteomes" id="UP000271098"/>
    </source>
</evidence>
<evidence type="ECO:0000313" key="3">
    <source>
        <dbReference type="WBParaSite" id="GPUH_0001401701-mRNA-1"/>
    </source>
</evidence>
<accession>A0A183DZ61</accession>